<sequence>MEDKNDETVHTSHAPAVKAGGMRIVKHAREHEDKALTKSELAHQAAEYNSSITGVSPHDIFSKEELESHDKSVKASHDKPMPKVTKPHNDNTRRIIQQPSK</sequence>
<reference evidence="3" key="2">
    <citation type="submission" date="2023-11" db="UniProtKB">
        <authorList>
            <consortium name="WormBaseParasite"/>
        </authorList>
    </citation>
    <scope>IDENTIFICATION</scope>
</reference>
<evidence type="ECO:0000313" key="2">
    <source>
        <dbReference type="Proteomes" id="UP000050795"/>
    </source>
</evidence>
<feature type="region of interest" description="Disordered" evidence="1">
    <location>
        <begin position="48"/>
        <end position="101"/>
    </location>
</feature>
<organism evidence="2 3">
    <name type="scientific">Trichobilharzia regenti</name>
    <name type="common">Nasal bird schistosome</name>
    <dbReference type="NCBI Taxonomy" id="157069"/>
    <lineage>
        <taxon>Eukaryota</taxon>
        <taxon>Metazoa</taxon>
        <taxon>Spiralia</taxon>
        <taxon>Lophotrochozoa</taxon>
        <taxon>Platyhelminthes</taxon>
        <taxon>Trematoda</taxon>
        <taxon>Digenea</taxon>
        <taxon>Strigeidida</taxon>
        <taxon>Schistosomatoidea</taxon>
        <taxon>Schistosomatidae</taxon>
        <taxon>Trichobilharzia</taxon>
    </lineage>
</organism>
<feature type="compositionally biased region" description="Basic and acidic residues" evidence="1">
    <location>
        <begin position="1"/>
        <end position="10"/>
    </location>
</feature>
<feature type="region of interest" description="Disordered" evidence="1">
    <location>
        <begin position="1"/>
        <end position="22"/>
    </location>
</feature>
<dbReference type="Proteomes" id="UP000050795">
    <property type="component" value="Unassembled WGS sequence"/>
</dbReference>
<evidence type="ECO:0000313" key="3">
    <source>
        <dbReference type="WBParaSite" id="TREG1_30610.1"/>
    </source>
</evidence>
<evidence type="ECO:0000256" key="1">
    <source>
        <dbReference type="SAM" id="MobiDB-lite"/>
    </source>
</evidence>
<feature type="compositionally biased region" description="Basic and acidic residues" evidence="1">
    <location>
        <begin position="60"/>
        <end position="93"/>
    </location>
</feature>
<dbReference type="WBParaSite" id="TREG1_30610.1">
    <property type="protein sequence ID" value="TREG1_30610.1"/>
    <property type="gene ID" value="TREG1_30610"/>
</dbReference>
<dbReference type="AlphaFoldDB" id="A0AA85JKI8"/>
<keyword evidence="2" id="KW-1185">Reference proteome</keyword>
<dbReference type="Pfam" id="PF15228">
    <property type="entry name" value="DAP"/>
    <property type="match status" value="1"/>
</dbReference>
<dbReference type="InterPro" id="IPR024130">
    <property type="entry name" value="DAP1/DAPL1"/>
</dbReference>
<accession>A0AA85JKI8</accession>
<name>A0AA85JKI8_TRIRE</name>
<protein>
    <submittedName>
        <fullName evidence="3">Uncharacterized protein</fullName>
    </submittedName>
</protein>
<proteinExistence type="predicted"/>
<reference evidence="2" key="1">
    <citation type="submission" date="2022-06" db="EMBL/GenBank/DDBJ databases">
        <authorList>
            <person name="Berger JAMES D."/>
            <person name="Berger JAMES D."/>
        </authorList>
    </citation>
    <scope>NUCLEOTIDE SEQUENCE [LARGE SCALE GENOMIC DNA]</scope>
</reference>